<sequence length="67" mass="7435">MVSPRYGDSTLPTSARHGVDAVDRVRWRCDVSGELIGRSDQLIDQSAQRIEQTTARLLPSEDNTPPI</sequence>
<organism evidence="1 2">
    <name type="scientific">Nocardia tenerifensis</name>
    <dbReference type="NCBI Taxonomy" id="228006"/>
    <lineage>
        <taxon>Bacteria</taxon>
        <taxon>Bacillati</taxon>
        <taxon>Actinomycetota</taxon>
        <taxon>Actinomycetes</taxon>
        <taxon>Mycobacteriales</taxon>
        <taxon>Nocardiaceae</taxon>
        <taxon>Nocardia</taxon>
    </lineage>
</organism>
<reference evidence="1 2" key="1">
    <citation type="submission" date="2018-05" db="EMBL/GenBank/DDBJ databases">
        <title>Genomic Encyclopedia of Type Strains, Phase IV (KMG-IV): sequencing the most valuable type-strain genomes for metagenomic binning, comparative biology and taxonomic classification.</title>
        <authorList>
            <person name="Goeker M."/>
        </authorList>
    </citation>
    <scope>NUCLEOTIDE SEQUENCE [LARGE SCALE GENOMIC DNA]</scope>
    <source>
        <strain evidence="1 2">DSM 44704</strain>
    </source>
</reference>
<dbReference type="AlphaFoldDB" id="A0A318KDE3"/>
<keyword evidence="2" id="KW-1185">Reference proteome</keyword>
<evidence type="ECO:0000313" key="2">
    <source>
        <dbReference type="Proteomes" id="UP000247569"/>
    </source>
</evidence>
<proteinExistence type="predicted"/>
<protein>
    <submittedName>
        <fullName evidence="1">Uncharacterized protein</fullName>
    </submittedName>
</protein>
<dbReference type="OrthoDB" id="9996042at2"/>
<accession>A0A318KDE3</accession>
<gene>
    <name evidence="1" type="ORF">DFR70_102787</name>
</gene>
<name>A0A318KDE3_9NOCA</name>
<dbReference type="Proteomes" id="UP000247569">
    <property type="component" value="Unassembled WGS sequence"/>
</dbReference>
<comment type="caution">
    <text evidence="1">The sequence shown here is derived from an EMBL/GenBank/DDBJ whole genome shotgun (WGS) entry which is preliminary data.</text>
</comment>
<dbReference type="EMBL" id="QJKF01000002">
    <property type="protein sequence ID" value="PXX69100.1"/>
    <property type="molecule type" value="Genomic_DNA"/>
</dbReference>
<dbReference type="RefSeq" id="WP_146251048.1">
    <property type="nucleotide sequence ID" value="NZ_QJKF01000002.1"/>
</dbReference>
<evidence type="ECO:0000313" key="1">
    <source>
        <dbReference type="EMBL" id="PXX69100.1"/>
    </source>
</evidence>